<feature type="compositionally biased region" description="Polar residues" evidence="3">
    <location>
        <begin position="551"/>
        <end position="560"/>
    </location>
</feature>
<organism evidence="4 5">
    <name type="scientific">Coilia grayii</name>
    <name type="common">Gray's grenadier anchovy</name>
    <dbReference type="NCBI Taxonomy" id="363190"/>
    <lineage>
        <taxon>Eukaryota</taxon>
        <taxon>Metazoa</taxon>
        <taxon>Chordata</taxon>
        <taxon>Craniata</taxon>
        <taxon>Vertebrata</taxon>
        <taxon>Euteleostomi</taxon>
        <taxon>Actinopterygii</taxon>
        <taxon>Neopterygii</taxon>
        <taxon>Teleostei</taxon>
        <taxon>Clupei</taxon>
        <taxon>Clupeiformes</taxon>
        <taxon>Clupeoidei</taxon>
        <taxon>Engraulidae</taxon>
        <taxon>Coilinae</taxon>
        <taxon>Coilia</taxon>
    </lineage>
</organism>
<reference evidence="4 5" key="1">
    <citation type="submission" date="2024-09" db="EMBL/GenBank/DDBJ databases">
        <title>A chromosome-level genome assembly of Gray's grenadier anchovy, Coilia grayii.</title>
        <authorList>
            <person name="Fu Z."/>
        </authorList>
    </citation>
    <scope>NUCLEOTIDE SEQUENCE [LARGE SCALE GENOMIC DNA]</scope>
    <source>
        <strain evidence="4">G4</strain>
        <tissue evidence="4">Muscle</tissue>
    </source>
</reference>
<evidence type="ECO:0000256" key="1">
    <source>
        <dbReference type="ARBA" id="ARBA00023054"/>
    </source>
</evidence>
<feature type="region of interest" description="Disordered" evidence="3">
    <location>
        <begin position="375"/>
        <end position="560"/>
    </location>
</feature>
<evidence type="ECO:0000256" key="3">
    <source>
        <dbReference type="SAM" id="MobiDB-lite"/>
    </source>
</evidence>
<dbReference type="EMBL" id="JBHFQA010000005">
    <property type="protein sequence ID" value="KAL2099378.1"/>
    <property type="molecule type" value="Genomic_DNA"/>
</dbReference>
<feature type="compositionally biased region" description="Polar residues" evidence="3">
    <location>
        <begin position="1042"/>
        <end position="1051"/>
    </location>
</feature>
<feature type="compositionally biased region" description="Basic and acidic residues" evidence="3">
    <location>
        <begin position="450"/>
        <end position="462"/>
    </location>
</feature>
<evidence type="ECO:0008006" key="6">
    <source>
        <dbReference type="Google" id="ProtNLM"/>
    </source>
</evidence>
<dbReference type="AlphaFoldDB" id="A0ABD1KKG9"/>
<evidence type="ECO:0000313" key="5">
    <source>
        <dbReference type="Proteomes" id="UP001591681"/>
    </source>
</evidence>
<feature type="compositionally biased region" description="Basic and acidic residues" evidence="3">
    <location>
        <begin position="904"/>
        <end position="913"/>
    </location>
</feature>
<feature type="compositionally biased region" description="Basic and acidic residues" evidence="3">
    <location>
        <begin position="502"/>
        <end position="513"/>
    </location>
</feature>
<dbReference type="InterPro" id="IPR050719">
    <property type="entry name" value="Cortactin-Actin_Reg"/>
</dbReference>
<feature type="region of interest" description="Disordered" evidence="3">
    <location>
        <begin position="579"/>
        <end position="646"/>
    </location>
</feature>
<feature type="compositionally biased region" description="Low complexity" evidence="3">
    <location>
        <begin position="585"/>
        <end position="606"/>
    </location>
</feature>
<feature type="compositionally biased region" description="Polar residues" evidence="3">
    <location>
        <begin position="723"/>
        <end position="735"/>
    </location>
</feature>
<feature type="compositionally biased region" description="Polar residues" evidence="3">
    <location>
        <begin position="1021"/>
        <end position="1032"/>
    </location>
</feature>
<feature type="compositionally biased region" description="Basic and acidic residues" evidence="3">
    <location>
        <begin position="947"/>
        <end position="957"/>
    </location>
</feature>
<name>A0ABD1KKG9_9TELE</name>
<feature type="coiled-coil region" evidence="2">
    <location>
        <begin position="9"/>
        <end position="220"/>
    </location>
</feature>
<proteinExistence type="predicted"/>
<gene>
    <name evidence="4" type="ORF">ACEWY4_005858</name>
</gene>
<evidence type="ECO:0000256" key="2">
    <source>
        <dbReference type="SAM" id="Coils"/>
    </source>
</evidence>
<comment type="caution">
    <text evidence="4">The sequence shown here is derived from an EMBL/GenBank/DDBJ whole genome shotgun (WGS) entry which is preliminary data.</text>
</comment>
<feature type="coiled-coil region" evidence="2">
    <location>
        <begin position="276"/>
        <end position="341"/>
    </location>
</feature>
<dbReference type="PANTHER" id="PTHR23166:SF7">
    <property type="entry name" value="LEUCINE ZIPPER PROTEIN 1"/>
    <property type="match status" value="1"/>
</dbReference>
<protein>
    <recommendedName>
        <fullName evidence="6">Leucine zipper protein 1</fullName>
    </recommendedName>
</protein>
<dbReference type="PANTHER" id="PTHR23166">
    <property type="entry name" value="FILAMIN/GPBP-INTERACTING PROTEIN"/>
    <property type="match status" value="1"/>
</dbReference>
<feature type="compositionally biased region" description="Polar residues" evidence="3">
    <location>
        <begin position="516"/>
        <end position="535"/>
    </location>
</feature>
<evidence type="ECO:0000313" key="4">
    <source>
        <dbReference type="EMBL" id="KAL2099378.1"/>
    </source>
</evidence>
<feature type="region of interest" description="Disordered" evidence="3">
    <location>
        <begin position="701"/>
        <end position="775"/>
    </location>
</feature>
<feature type="region of interest" description="Disordered" evidence="3">
    <location>
        <begin position="935"/>
        <end position="1079"/>
    </location>
</feature>
<feature type="compositionally biased region" description="Polar residues" evidence="3">
    <location>
        <begin position="609"/>
        <end position="625"/>
    </location>
</feature>
<accession>A0ABD1KKG9</accession>
<keyword evidence="5" id="KW-1185">Reference proteome</keyword>
<feature type="compositionally biased region" description="Basic and acidic residues" evidence="3">
    <location>
        <begin position="395"/>
        <end position="416"/>
    </location>
</feature>
<sequence length="1079" mass="120055">MSEYKDTTNRHLRHKLQSLGRRLDELEEATSKLQKAEDELLDLQDKIIQAEGSNSSLLAEVEALRKRVLKIEGKDEEIRKAEDLCRSVRERLEEEEKLTKGLRVEIERLQARMTEMEKLEEAFGKCKSDCTQLCLNLNEEKNLNRKLSTELETLKARLKEVDASEARLDKAEQALTSEMERLKGLTQTFLSERKRLLEKQKEDEKLIHKLTEKLEQQKNRISSDYVRRDSRDLRIEDELSTGLTSKLTRKKSFDYLKFTEDSGLRNKTENEKNSLEGQEDNKVRDLNQEVEKLKNRLKQLELVEEDLKNTESKHSELLEKFQQERIRSQTLAEQVEQLKTQIHASGDHGGAGNGMAKVLENGKVEIEDVSVRGFRHEKPKYRSPVTAEPLATKYKPREVSPQQRKEAKPRNKDLSHSVENSPKSVRRAMSPAHKAKRGLRTGVPPASDNGLRETGRRAEEKPVVGTGQASNSDSKKVSVLSRYPPAANDQKSWKTPLNTSESDAKKTRLEKFSKLNVGSDSESNSSDVVPVTSSKAVPVHSAEKDLDSEQGFGNPTQDSSALLSLSKANGSYTAYRSQVSPVVVSEQGSEGHSSASESESTGSRPSVGDQESSFTSVSGRSSNPRYTRYSRIHSSEGSSTRSSYDEEGHRLLLAEGGSQEPSNTLSGIEIRRVCSPREALRSKAVIKPAIVEIDRKEVMGAGGSGSATEALPSSGKPKISTKPVLTSKMTSSITIYPNDPSSSRTSSRSSSACSEPIARERHTSTSNIIIGPSDHRGSVSIPYEISIPKSEITLRPCQDGTDDGDPPSIMETARMETHVRSRSSFSLQTPDFNNDIETGFESSSSNSTTTVTSWRSHGLNHHQHHYQEQHQQQHSIQDDGLPEMRNVTVRSTWKKRGGALSADEVGHAPRLDGSEDELEPTWRAYRATTVLDAEELATPPPPPPPPHHTEGRGEKLSPAEVYMRRITNREALGEPGHRVRAPVTSSDSGLGRTIPHEPISAKERQPWSRKHPAASDEGEPQPSSWRRASPSTLDPYERLSRTDSTSSTPSGRTAALGSRSAMGRTPDRGRPWNSRPLDN</sequence>
<feature type="region of interest" description="Disordered" evidence="3">
    <location>
        <begin position="897"/>
        <end position="920"/>
    </location>
</feature>
<feature type="compositionally biased region" description="Basic and acidic residues" evidence="3">
    <location>
        <begin position="967"/>
        <end position="977"/>
    </location>
</feature>
<dbReference type="Proteomes" id="UP001591681">
    <property type="component" value="Unassembled WGS sequence"/>
</dbReference>
<feature type="compositionally biased region" description="Low complexity" evidence="3">
    <location>
        <begin position="741"/>
        <end position="751"/>
    </location>
</feature>
<feature type="compositionally biased region" description="Polar residues" evidence="3">
    <location>
        <begin position="489"/>
        <end position="501"/>
    </location>
</feature>
<keyword evidence="1 2" id="KW-0175">Coiled coil</keyword>